<evidence type="ECO:0000313" key="1">
    <source>
        <dbReference type="EMBL" id="CAK9027375.1"/>
    </source>
</evidence>
<organism evidence="1 2">
    <name type="scientific">Durusdinium trenchii</name>
    <dbReference type="NCBI Taxonomy" id="1381693"/>
    <lineage>
        <taxon>Eukaryota</taxon>
        <taxon>Sar</taxon>
        <taxon>Alveolata</taxon>
        <taxon>Dinophyceae</taxon>
        <taxon>Suessiales</taxon>
        <taxon>Symbiodiniaceae</taxon>
        <taxon>Durusdinium</taxon>
    </lineage>
</organism>
<dbReference type="PANTHER" id="PTHR12932:SF9">
    <property type="entry name" value="TUBULIN POLYMERIZATION-PROMOTING PROTEIN HOMOLOG"/>
    <property type="match status" value="1"/>
</dbReference>
<dbReference type="Gene3D" id="1.10.238.10">
    <property type="entry name" value="EF-hand"/>
    <property type="match status" value="1"/>
</dbReference>
<dbReference type="InterPro" id="IPR011992">
    <property type="entry name" value="EF-hand-dom_pair"/>
</dbReference>
<comment type="caution">
    <text evidence="1">The sequence shown here is derived from an EMBL/GenBank/DDBJ whole genome shotgun (WGS) entry which is preliminary data.</text>
</comment>
<gene>
    <name evidence="1" type="ORF">SCF082_LOCUS17894</name>
</gene>
<dbReference type="Proteomes" id="UP001642464">
    <property type="component" value="Unassembled WGS sequence"/>
</dbReference>
<dbReference type="PANTHER" id="PTHR12932">
    <property type="entry name" value="P25 ALPHA-RELATED"/>
    <property type="match status" value="1"/>
</dbReference>
<name>A0ABP0KKM1_9DINO</name>
<dbReference type="Pfam" id="PF05517">
    <property type="entry name" value="p25-alpha"/>
    <property type="match status" value="1"/>
</dbReference>
<reference evidence="1 2" key="1">
    <citation type="submission" date="2024-02" db="EMBL/GenBank/DDBJ databases">
        <authorList>
            <person name="Chen Y."/>
            <person name="Shah S."/>
            <person name="Dougan E. K."/>
            <person name="Thang M."/>
            <person name="Chan C."/>
        </authorList>
    </citation>
    <scope>NUCLEOTIDE SEQUENCE [LARGE SCALE GENOMIC DNA]</scope>
</reference>
<dbReference type="EMBL" id="CAXAMM010011892">
    <property type="protein sequence ID" value="CAK9027375.1"/>
    <property type="molecule type" value="Genomic_DNA"/>
</dbReference>
<accession>A0ABP0KKM1</accession>
<protein>
    <submittedName>
        <fullName evidence="1">Uncharacterized protein</fullName>
    </submittedName>
</protein>
<keyword evidence="2" id="KW-1185">Reference proteome</keyword>
<dbReference type="SUPFAM" id="SSF47473">
    <property type="entry name" value="EF-hand"/>
    <property type="match status" value="1"/>
</dbReference>
<evidence type="ECO:0000313" key="2">
    <source>
        <dbReference type="Proteomes" id="UP001642464"/>
    </source>
</evidence>
<dbReference type="InterPro" id="IPR008907">
    <property type="entry name" value="TPP/p25"/>
</dbReference>
<proteinExistence type="predicted"/>
<sequence length="301" mass="33467">MDVAEVFQVYASHNGMDIRAFIKSMKDSGLLDEHFTKVDADLAFFKCTARHTRKIGLEDFVQILKCIAKRRSVSDQEVFQQAASGASETTLGRERCSEAKHSSGPERFFYDIATYTGIHRQDKSEQERRRPASSSQPSRAVRTGARSASPRGPERFFYDKTTYTGTHRNGGPTVSGNGLPKESFKDLSEVGLRSDTPKERPRCRPKSTRPERQHVEGHGEEHEAAITSPPEVQTNSLPVLLGQFPRQSVPKCFGDLRGKLQKMPKTAALIGTRFIPVNPIPMSLDLSVDSSNLSSLLELSD</sequence>